<dbReference type="InterPro" id="IPR043136">
    <property type="entry name" value="B30.2/SPRY_sf"/>
</dbReference>
<dbReference type="AlphaFoldDB" id="A0A8H4AJZ8"/>
<dbReference type="InterPro" id="IPR001870">
    <property type="entry name" value="B30.2/SPRY"/>
</dbReference>
<dbReference type="PANTHER" id="PTHR12864">
    <property type="entry name" value="RAN BINDING PROTEIN 9-RELATED"/>
    <property type="match status" value="1"/>
</dbReference>
<proteinExistence type="predicted"/>
<dbReference type="EMBL" id="WTPW01000506">
    <property type="protein sequence ID" value="KAF0504531.1"/>
    <property type="molecule type" value="Genomic_DNA"/>
</dbReference>
<sequence length="234" mass="26084">MPNMVSIDEPFIPSYLKDTFVDKLQNSNCPLCLPTCFKEYSPKYVKCMDDKLMVNYIGPGVDDTQAESISTDFAVSTEVLLYYFEVDIMDKGEHGYIGIGFANNLDNLNILPGWGSGTMGYHGDDGQIFDGNIYSNYGQVYGPLYSTGDTIGCCVNFVDGHVFYTKNGTNLGIAFEVALNEDLFPIVGMRTRGECVKANFGMKPFKFHIDSYAKAFFSETRVIVQGEDILNRLI</sequence>
<dbReference type="OrthoDB" id="25503at2759"/>
<reference evidence="2 3" key="1">
    <citation type="journal article" date="2019" name="Environ. Microbiol.">
        <title>At the nexus of three kingdoms: the genome of the mycorrhizal fungus Gigaspora margarita provides insights into plant, endobacterial and fungal interactions.</title>
        <authorList>
            <person name="Venice F."/>
            <person name="Ghignone S."/>
            <person name="Salvioli di Fossalunga A."/>
            <person name="Amselem J."/>
            <person name="Novero M."/>
            <person name="Xianan X."/>
            <person name="Sedzielewska Toro K."/>
            <person name="Morin E."/>
            <person name="Lipzen A."/>
            <person name="Grigoriev I.V."/>
            <person name="Henrissat B."/>
            <person name="Martin F.M."/>
            <person name="Bonfante P."/>
        </authorList>
    </citation>
    <scope>NUCLEOTIDE SEQUENCE [LARGE SCALE GENOMIC DNA]</scope>
    <source>
        <strain evidence="2 3">BEG34</strain>
    </source>
</reference>
<protein>
    <submittedName>
        <fullName evidence="2">SPRY-domain-containing protein</fullName>
    </submittedName>
</protein>
<comment type="caution">
    <text evidence="2">The sequence shown here is derived from an EMBL/GenBank/DDBJ whole genome shotgun (WGS) entry which is preliminary data.</text>
</comment>
<evidence type="ECO:0000313" key="2">
    <source>
        <dbReference type="EMBL" id="KAF0504531.1"/>
    </source>
</evidence>
<feature type="domain" description="B30.2/SPRY" evidence="1">
    <location>
        <begin position="14"/>
        <end position="205"/>
    </location>
</feature>
<dbReference type="Proteomes" id="UP000439903">
    <property type="component" value="Unassembled WGS sequence"/>
</dbReference>
<keyword evidence="3" id="KW-1185">Reference proteome</keyword>
<evidence type="ECO:0000259" key="1">
    <source>
        <dbReference type="PROSITE" id="PS50188"/>
    </source>
</evidence>
<dbReference type="InterPro" id="IPR050618">
    <property type="entry name" value="Ubq-SigPath_Reg"/>
</dbReference>
<dbReference type="Pfam" id="PF00622">
    <property type="entry name" value="SPRY"/>
    <property type="match status" value="1"/>
</dbReference>
<name>A0A8H4AJZ8_GIGMA</name>
<dbReference type="PROSITE" id="PS50188">
    <property type="entry name" value="B302_SPRY"/>
    <property type="match status" value="1"/>
</dbReference>
<organism evidence="2 3">
    <name type="scientific">Gigaspora margarita</name>
    <dbReference type="NCBI Taxonomy" id="4874"/>
    <lineage>
        <taxon>Eukaryota</taxon>
        <taxon>Fungi</taxon>
        <taxon>Fungi incertae sedis</taxon>
        <taxon>Mucoromycota</taxon>
        <taxon>Glomeromycotina</taxon>
        <taxon>Glomeromycetes</taxon>
        <taxon>Diversisporales</taxon>
        <taxon>Gigasporaceae</taxon>
        <taxon>Gigaspora</taxon>
    </lineage>
</organism>
<dbReference type="Gene3D" id="2.60.120.920">
    <property type="match status" value="1"/>
</dbReference>
<dbReference type="SUPFAM" id="SSF49899">
    <property type="entry name" value="Concanavalin A-like lectins/glucanases"/>
    <property type="match status" value="1"/>
</dbReference>
<accession>A0A8H4AJZ8</accession>
<dbReference type="SMART" id="SM00449">
    <property type="entry name" value="SPRY"/>
    <property type="match status" value="1"/>
</dbReference>
<dbReference type="InterPro" id="IPR013320">
    <property type="entry name" value="ConA-like_dom_sf"/>
</dbReference>
<evidence type="ECO:0000313" key="3">
    <source>
        <dbReference type="Proteomes" id="UP000439903"/>
    </source>
</evidence>
<dbReference type="InterPro" id="IPR003877">
    <property type="entry name" value="SPRY_dom"/>
</dbReference>
<gene>
    <name evidence="2" type="ORF">F8M41_019507</name>
</gene>